<proteinExistence type="predicted"/>
<dbReference type="RefSeq" id="WP_157336595.1">
    <property type="nucleotide sequence ID" value="NZ_RHLK01000008.1"/>
</dbReference>
<organism evidence="1 2">
    <name type="scientific">Paenibacillus lutrae</name>
    <dbReference type="NCBI Taxonomy" id="2078573"/>
    <lineage>
        <taxon>Bacteria</taxon>
        <taxon>Bacillati</taxon>
        <taxon>Bacillota</taxon>
        <taxon>Bacilli</taxon>
        <taxon>Bacillales</taxon>
        <taxon>Paenibacillaceae</taxon>
        <taxon>Paenibacillus</taxon>
    </lineage>
</organism>
<reference evidence="1 2" key="1">
    <citation type="journal article" date="2019" name="Microorganisms">
        <title>Paenibacillus lutrae sp. nov., A Chitinolytic Species Isolated from A River Otter in Castril Natural Park, Granada, Spain.</title>
        <authorList>
            <person name="Rodriguez M."/>
            <person name="Reina J.C."/>
            <person name="Bejar V."/>
            <person name="Llamas I."/>
        </authorList>
    </citation>
    <scope>NUCLEOTIDE SEQUENCE [LARGE SCALE GENOMIC DNA]</scope>
    <source>
        <strain evidence="1 2">N10</strain>
    </source>
</reference>
<comment type="caution">
    <text evidence="1">The sequence shown here is derived from an EMBL/GenBank/DDBJ whole genome shotgun (WGS) entry which is preliminary data.</text>
</comment>
<sequence>MAVILSTGTINKTRSTRAAHLEILNLNFSSRTVRVQVIDWDRRVSLFNQLVTISANQNRFVSVSLAGVSFHYEIRVTVPSTRNLIVNTFAIDNDTFTVENNNVLQQQLVRVFSPLPGVSRTIKAKAIQGVKKLPKPKK</sequence>
<evidence type="ECO:0000313" key="2">
    <source>
        <dbReference type="Proteomes" id="UP000490800"/>
    </source>
</evidence>
<dbReference type="Proteomes" id="UP000490800">
    <property type="component" value="Unassembled WGS sequence"/>
</dbReference>
<name>A0A7X3FJG5_9BACL</name>
<dbReference type="EMBL" id="RHLK01000008">
    <property type="protein sequence ID" value="MVP00780.1"/>
    <property type="molecule type" value="Genomic_DNA"/>
</dbReference>
<protein>
    <submittedName>
        <fullName evidence="1">Uncharacterized protein</fullName>
    </submittedName>
</protein>
<evidence type="ECO:0000313" key="1">
    <source>
        <dbReference type="EMBL" id="MVP00780.1"/>
    </source>
</evidence>
<accession>A0A7X3FJG5</accession>
<gene>
    <name evidence="1" type="ORF">EDM21_14815</name>
</gene>
<keyword evidence="2" id="KW-1185">Reference proteome</keyword>
<dbReference type="OrthoDB" id="2604377at2"/>
<dbReference type="AlphaFoldDB" id="A0A7X3FJG5"/>